<dbReference type="SFLD" id="SFLDS00003">
    <property type="entry name" value="Haloacid_Dehalogenase"/>
    <property type="match status" value="1"/>
</dbReference>
<dbReference type="SFLD" id="SFLDG00002">
    <property type="entry name" value="C1.7:_P-type_atpase_like"/>
    <property type="match status" value="1"/>
</dbReference>
<evidence type="ECO:0000256" key="16">
    <source>
        <dbReference type="SAM" id="MobiDB-lite"/>
    </source>
</evidence>
<reference evidence="20 21" key="1">
    <citation type="journal article" date="2019" name="Genome Biol. Evol.">
        <title>Whole-Genome Sequencing of the Giant Devil Catfish, Bagarius yarrelli.</title>
        <authorList>
            <person name="Jiang W."/>
            <person name="Lv Y."/>
            <person name="Cheng L."/>
            <person name="Yang K."/>
            <person name="Chao B."/>
            <person name="Wang X."/>
            <person name="Li Y."/>
            <person name="Pan X."/>
            <person name="You X."/>
            <person name="Zhang Y."/>
            <person name="Yang J."/>
            <person name="Li J."/>
            <person name="Zhang X."/>
            <person name="Liu S."/>
            <person name="Sun C."/>
            <person name="Yang J."/>
            <person name="Shi Q."/>
        </authorList>
    </citation>
    <scope>NUCLEOTIDE SEQUENCE [LARGE SCALE GENOMIC DNA]</scope>
    <source>
        <strain evidence="20">JWS20170419001</strain>
        <tissue evidence="20">Muscle</tissue>
    </source>
</reference>
<evidence type="ECO:0000259" key="19">
    <source>
        <dbReference type="PROSITE" id="PS50846"/>
    </source>
</evidence>
<feature type="transmembrane region" description="Helical" evidence="17">
    <location>
        <begin position="60"/>
        <end position="83"/>
    </location>
</feature>
<organism evidence="20 21">
    <name type="scientific">Bagarius yarrelli</name>
    <name type="common">Goonch</name>
    <name type="synonym">Bagrus yarrelli</name>
    <dbReference type="NCBI Taxonomy" id="175774"/>
    <lineage>
        <taxon>Eukaryota</taxon>
        <taxon>Metazoa</taxon>
        <taxon>Chordata</taxon>
        <taxon>Craniata</taxon>
        <taxon>Vertebrata</taxon>
        <taxon>Euteleostomi</taxon>
        <taxon>Actinopterygii</taxon>
        <taxon>Neopterygii</taxon>
        <taxon>Teleostei</taxon>
        <taxon>Ostariophysi</taxon>
        <taxon>Siluriformes</taxon>
        <taxon>Sisoridae</taxon>
        <taxon>Sisorinae</taxon>
        <taxon>Bagarius</taxon>
    </lineage>
</organism>
<keyword evidence="4" id="KW-0813">Transport</keyword>
<dbReference type="InterPro" id="IPR023214">
    <property type="entry name" value="HAD_sf"/>
</dbReference>
<dbReference type="FunFam" id="3.40.1110.10:FF:000023">
    <property type="entry name" value="Copper-transporting ATPase 1, putative"/>
    <property type="match status" value="1"/>
</dbReference>
<evidence type="ECO:0000256" key="8">
    <source>
        <dbReference type="ARBA" id="ARBA00022741"/>
    </source>
</evidence>
<keyword evidence="10" id="KW-0067">ATP-binding</keyword>
<dbReference type="Proteomes" id="UP000319801">
    <property type="component" value="Unassembled WGS sequence"/>
</dbReference>
<dbReference type="PROSITE" id="PS00154">
    <property type="entry name" value="ATPASE_E1_E2"/>
    <property type="match status" value="1"/>
</dbReference>
<dbReference type="InterPro" id="IPR006122">
    <property type="entry name" value="HMA_Cu_ion-bd"/>
</dbReference>
<dbReference type="InterPro" id="IPR036412">
    <property type="entry name" value="HAD-like_sf"/>
</dbReference>
<evidence type="ECO:0000256" key="14">
    <source>
        <dbReference type="ARBA" id="ARBA00023008"/>
    </source>
</evidence>
<comment type="caution">
    <text evidence="20">The sequence shown here is derived from an EMBL/GenBank/DDBJ whole genome shotgun (WGS) entry which is preliminary data.</text>
</comment>
<feature type="compositionally biased region" description="Basic and acidic residues" evidence="16">
    <location>
        <begin position="1725"/>
        <end position="1734"/>
    </location>
</feature>
<dbReference type="Pfam" id="PF00403">
    <property type="entry name" value="HMA"/>
    <property type="match status" value="5"/>
</dbReference>
<dbReference type="EC" id="7.2.2.8" evidence="3"/>
<feature type="region of interest" description="Disordered" evidence="16">
    <location>
        <begin position="1690"/>
        <end position="1746"/>
    </location>
</feature>
<keyword evidence="13 17" id="KW-1133">Transmembrane helix</keyword>
<evidence type="ECO:0000256" key="6">
    <source>
        <dbReference type="ARBA" id="ARBA00022723"/>
    </source>
</evidence>
<dbReference type="FunFam" id="3.40.50.1000:FF:000333">
    <property type="entry name" value="Copper-transporting ATPase 2"/>
    <property type="match status" value="1"/>
</dbReference>
<dbReference type="PRINTS" id="PR00119">
    <property type="entry name" value="CATATPASE"/>
</dbReference>
<dbReference type="SUPFAM" id="SSF56784">
    <property type="entry name" value="HAD-like"/>
    <property type="match status" value="1"/>
</dbReference>
<dbReference type="NCBIfam" id="TIGR01494">
    <property type="entry name" value="ATPase_P-type"/>
    <property type="match status" value="2"/>
</dbReference>
<dbReference type="InterPro" id="IPR018303">
    <property type="entry name" value="ATPase_P-typ_P_site"/>
</dbReference>
<feature type="domain" description="HMA" evidence="19">
    <location>
        <begin position="685"/>
        <end position="751"/>
    </location>
</feature>
<gene>
    <name evidence="20" type="ORF">Baya_4815</name>
</gene>
<dbReference type="GO" id="GO:0004930">
    <property type="term" value="F:G protein-coupled receptor activity"/>
    <property type="evidence" value="ECO:0007669"/>
    <property type="project" value="InterPro"/>
</dbReference>
<feature type="transmembrane region" description="Helical" evidence="17">
    <location>
        <begin position="355"/>
        <end position="374"/>
    </location>
</feature>
<dbReference type="SFLD" id="SFLDF00027">
    <property type="entry name" value="p-type_atpase"/>
    <property type="match status" value="1"/>
</dbReference>
<dbReference type="Gene3D" id="3.30.70.100">
    <property type="match status" value="5"/>
</dbReference>
<evidence type="ECO:0000256" key="2">
    <source>
        <dbReference type="ARBA" id="ARBA00006024"/>
    </source>
</evidence>
<dbReference type="GO" id="GO:0005886">
    <property type="term" value="C:plasma membrane"/>
    <property type="evidence" value="ECO:0007669"/>
    <property type="project" value="TreeGrafter"/>
</dbReference>
<feature type="transmembrane region" description="Helical" evidence="17">
    <location>
        <begin position="218"/>
        <end position="240"/>
    </location>
</feature>
<feature type="compositionally biased region" description="Polar residues" evidence="16">
    <location>
        <begin position="856"/>
        <end position="877"/>
    </location>
</feature>
<feature type="domain" description="HMA" evidence="19">
    <location>
        <begin position="600"/>
        <end position="666"/>
    </location>
</feature>
<feature type="transmembrane region" description="Helical" evidence="17">
    <location>
        <begin position="176"/>
        <end position="198"/>
    </location>
</feature>
<evidence type="ECO:0000256" key="7">
    <source>
        <dbReference type="ARBA" id="ARBA00022737"/>
    </source>
</evidence>
<evidence type="ECO:0000256" key="12">
    <source>
        <dbReference type="ARBA" id="ARBA00022967"/>
    </source>
</evidence>
<evidence type="ECO:0000256" key="9">
    <source>
        <dbReference type="ARBA" id="ARBA00022796"/>
    </source>
</evidence>
<protein>
    <recommendedName>
        <fullName evidence="3">P-type Cu(+) transporter</fullName>
        <ecNumber evidence="3">7.2.2.8</ecNumber>
    </recommendedName>
</protein>
<evidence type="ECO:0000256" key="3">
    <source>
        <dbReference type="ARBA" id="ARBA00012517"/>
    </source>
</evidence>
<dbReference type="SUPFAM" id="SSF81653">
    <property type="entry name" value="Calcium ATPase, transduction domain A"/>
    <property type="match status" value="1"/>
</dbReference>
<dbReference type="GO" id="GO:0016887">
    <property type="term" value="F:ATP hydrolysis activity"/>
    <property type="evidence" value="ECO:0007669"/>
    <property type="project" value="InterPro"/>
</dbReference>
<feature type="transmembrane region" description="Helical" evidence="17">
    <location>
        <begin position="314"/>
        <end position="335"/>
    </location>
</feature>
<dbReference type="PROSITE" id="PS50262">
    <property type="entry name" value="G_PROTEIN_RECEP_F1_2"/>
    <property type="match status" value="1"/>
</dbReference>
<dbReference type="Gene3D" id="3.40.1110.10">
    <property type="entry name" value="Calcium-transporting ATPase, cytoplasmic domain N"/>
    <property type="match status" value="1"/>
</dbReference>
<keyword evidence="9" id="KW-0406">Ion transport</keyword>
<comment type="similarity">
    <text evidence="2">Belongs to the cation transport ATPase (P-type) (TC 3.A.3) family. Type IB subfamily.</text>
</comment>
<dbReference type="InterPro" id="IPR059000">
    <property type="entry name" value="ATPase_P-type_domA"/>
</dbReference>
<evidence type="ECO:0000256" key="13">
    <source>
        <dbReference type="ARBA" id="ARBA00022989"/>
    </source>
</evidence>
<accession>A0A556TTL5</accession>
<keyword evidence="12" id="KW-1278">Translocase</keyword>
<dbReference type="Gene3D" id="3.40.50.1000">
    <property type="entry name" value="HAD superfamily/HAD-like"/>
    <property type="match status" value="1"/>
</dbReference>
<dbReference type="PANTHER" id="PTHR43520">
    <property type="entry name" value="ATP7, ISOFORM B"/>
    <property type="match status" value="1"/>
</dbReference>
<dbReference type="InterPro" id="IPR001757">
    <property type="entry name" value="P_typ_ATPase"/>
</dbReference>
<evidence type="ECO:0000313" key="21">
    <source>
        <dbReference type="Proteomes" id="UP000319801"/>
    </source>
</evidence>
<dbReference type="GO" id="GO:0005802">
    <property type="term" value="C:trans-Golgi network"/>
    <property type="evidence" value="ECO:0007669"/>
    <property type="project" value="TreeGrafter"/>
</dbReference>
<evidence type="ECO:0000256" key="5">
    <source>
        <dbReference type="ARBA" id="ARBA00022692"/>
    </source>
</evidence>
<dbReference type="Pfam" id="PF00001">
    <property type="entry name" value="7tm_1"/>
    <property type="match status" value="1"/>
</dbReference>
<feature type="transmembrane region" description="Helical" evidence="17">
    <location>
        <begin position="1291"/>
        <end position="1313"/>
    </location>
</feature>
<dbReference type="EMBL" id="VCAZ01000017">
    <property type="protein sequence ID" value="TSK62687.1"/>
    <property type="molecule type" value="Genomic_DNA"/>
</dbReference>
<feature type="compositionally biased region" description="Polar residues" evidence="16">
    <location>
        <begin position="1735"/>
        <end position="1746"/>
    </location>
</feature>
<evidence type="ECO:0000256" key="17">
    <source>
        <dbReference type="SAM" id="Phobius"/>
    </source>
</evidence>
<evidence type="ECO:0000256" key="11">
    <source>
        <dbReference type="ARBA" id="ARBA00022842"/>
    </source>
</evidence>
<dbReference type="InterPro" id="IPR008250">
    <property type="entry name" value="ATPase_P-typ_transduc_dom_A_sf"/>
</dbReference>
<dbReference type="SUPFAM" id="SSF81321">
    <property type="entry name" value="Family A G protein-coupled receptor-like"/>
    <property type="match status" value="1"/>
</dbReference>
<dbReference type="FunFam" id="3.30.70.100:FF:000001">
    <property type="entry name" value="ATPase copper transporting beta"/>
    <property type="match status" value="5"/>
</dbReference>
<dbReference type="InterPro" id="IPR017452">
    <property type="entry name" value="GPCR_Rhodpsn_7TM"/>
</dbReference>
<keyword evidence="6" id="KW-0479">Metal-binding</keyword>
<dbReference type="InterPro" id="IPR017969">
    <property type="entry name" value="Heavy-metal-associated_CS"/>
</dbReference>
<dbReference type="GO" id="GO:0140581">
    <property type="term" value="F:P-type monovalent copper transporter activity"/>
    <property type="evidence" value="ECO:0007669"/>
    <property type="project" value="UniProtKB-EC"/>
</dbReference>
<keyword evidence="14" id="KW-0186">Copper</keyword>
<dbReference type="PANTHER" id="PTHR43520:SF30">
    <property type="entry name" value="COPPER-TRANSPORTING ATPASE 2"/>
    <property type="match status" value="1"/>
</dbReference>
<dbReference type="PROSITE" id="PS00237">
    <property type="entry name" value="G_PROTEIN_RECEP_F1_1"/>
    <property type="match status" value="1"/>
</dbReference>
<proteinExistence type="inferred from homology"/>
<dbReference type="InterPro" id="IPR023299">
    <property type="entry name" value="ATPase_P-typ_cyto_dom_N"/>
</dbReference>
<dbReference type="GO" id="GO:0055070">
    <property type="term" value="P:copper ion homeostasis"/>
    <property type="evidence" value="ECO:0007669"/>
    <property type="project" value="TreeGrafter"/>
</dbReference>
<dbReference type="GO" id="GO:0043682">
    <property type="term" value="F:P-type divalent copper transporter activity"/>
    <property type="evidence" value="ECO:0007669"/>
    <property type="project" value="TreeGrafter"/>
</dbReference>
<feature type="domain" description="HMA" evidence="19">
    <location>
        <begin position="885"/>
        <end position="951"/>
    </location>
</feature>
<dbReference type="FunFam" id="2.70.150.10:FF:000002">
    <property type="entry name" value="Copper-transporting ATPase 1, putative"/>
    <property type="match status" value="1"/>
</dbReference>
<keyword evidence="9" id="KW-0187">Copper transport</keyword>
<feature type="transmembrane region" description="Helical" evidence="17">
    <location>
        <begin position="1102"/>
        <end position="1122"/>
    </location>
</feature>
<feature type="transmembrane region" description="Helical" evidence="17">
    <location>
        <begin position="1134"/>
        <end position="1151"/>
    </location>
</feature>
<feature type="domain" description="G-protein coupled receptors family 1 profile" evidence="18">
    <location>
        <begin position="75"/>
        <end position="371"/>
    </location>
</feature>
<dbReference type="GO" id="GO:0005524">
    <property type="term" value="F:ATP binding"/>
    <property type="evidence" value="ECO:0007669"/>
    <property type="project" value="UniProtKB-KW"/>
</dbReference>
<evidence type="ECO:0000256" key="1">
    <source>
        <dbReference type="ARBA" id="ARBA00004166"/>
    </source>
</evidence>
<evidence type="ECO:0000256" key="10">
    <source>
        <dbReference type="ARBA" id="ARBA00022840"/>
    </source>
</evidence>
<dbReference type="Pfam" id="PF00122">
    <property type="entry name" value="E1-E2_ATPase"/>
    <property type="match status" value="1"/>
</dbReference>
<dbReference type="InterPro" id="IPR036163">
    <property type="entry name" value="HMA_dom_sf"/>
</dbReference>
<evidence type="ECO:0000256" key="15">
    <source>
        <dbReference type="ARBA" id="ARBA00023136"/>
    </source>
</evidence>
<dbReference type="PROSITE" id="PS01047">
    <property type="entry name" value="HMA_1"/>
    <property type="match status" value="5"/>
</dbReference>
<keyword evidence="15 17" id="KW-0472">Membrane</keyword>
<dbReference type="GO" id="GO:0005507">
    <property type="term" value="F:copper ion binding"/>
    <property type="evidence" value="ECO:0007669"/>
    <property type="project" value="InterPro"/>
</dbReference>
<keyword evidence="11" id="KW-0460">Magnesium</keyword>
<dbReference type="PRINTS" id="PR00942">
    <property type="entry name" value="CUATPASEI"/>
</dbReference>
<dbReference type="GO" id="GO:0015677">
    <property type="term" value="P:copper ion import"/>
    <property type="evidence" value="ECO:0007669"/>
    <property type="project" value="TreeGrafter"/>
</dbReference>
<feature type="transmembrane region" description="Helical" evidence="17">
    <location>
        <begin position="1022"/>
        <end position="1041"/>
    </location>
</feature>
<dbReference type="InterPro" id="IPR000276">
    <property type="entry name" value="GPCR_Rhodpsn"/>
</dbReference>
<dbReference type="InterPro" id="IPR006121">
    <property type="entry name" value="HMA_dom"/>
</dbReference>
<keyword evidence="5 17" id="KW-0812">Transmembrane</keyword>
<dbReference type="CDD" id="cd00371">
    <property type="entry name" value="HMA"/>
    <property type="match status" value="5"/>
</dbReference>
<feature type="domain" description="HMA" evidence="19">
    <location>
        <begin position="961"/>
        <end position="1027"/>
    </location>
</feature>
<feature type="transmembrane region" description="Helical" evidence="17">
    <location>
        <begin position="134"/>
        <end position="155"/>
    </location>
</feature>
<feature type="compositionally biased region" description="Low complexity" evidence="16">
    <location>
        <begin position="1708"/>
        <end position="1718"/>
    </location>
</feature>
<dbReference type="Gene3D" id="1.20.1070.10">
    <property type="entry name" value="Rhodopsin 7-helix transmembrane proteins"/>
    <property type="match status" value="1"/>
</dbReference>
<keyword evidence="21" id="KW-1185">Reference proteome</keyword>
<dbReference type="SMART" id="SM01381">
    <property type="entry name" value="7TM_GPCR_Srsx"/>
    <property type="match status" value="1"/>
</dbReference>
<dbReference type="OrthoDB" id="432719at2759"/>
<name>A0A556TTL5_BAGYA</name>
<dbReference type="SUPFAM" id="SSF55008">
    <property type="entry name" value="HMA, heavy metal-associated domain"/>
    <property type="match status" value="5"/>
</dbReference>
<feature type="transmembrane region" description="Helical" evidence="17">
    <location>
        <begin position="95"/>
        <end position="122"/>
    </location>
</feature>
<feature type="transmembrane region" description="Helical" evidence="17">
    <location>
        <begin position="1061"/>
        <end position="1081"/>
    </location>
</feature>
<keyword evidence="7" id="KW-0677">Repeat</keyword>
<evidence type="ECO:0000259" key="18">
    <source>
        <dbReference type="PROSITE" id="PS50262"/>
    </source>
</evidence>
<evidence type="ECO:0000256" key="4">
    <source>
        <dbReference type="ARBA" id="ARBA00022448"/>
    </source>
</evidence>
<dbReference type="Pfam" id="PF00702">
    <property type="entry name" value="Hydrolase"/>
    <property type="match status" value="1"/>
</dbReference>
<dbReference type="Gene3D" id="2.70.150.10">
    <property type="entry name" value="Calcium-transporting ATPase, cytoplasmic transduction domain A"/>
    <property type="match status" value="1"/>
</dbReference>
<feature type="domain" description="HMA" evidence="19">
    <location>
        <begin position="784"/>
        <end position="850"/>
    </location>
</feature>
<evidence type="ECO:0000313" key="20">
    <source>
        <dbReference type="EMBL" id="TSK62687.1"/>
    </source>
</evidence>
<keyword evidence="8" id="KW-0547">Nucleotide-binding</keyword>
<dbReference type="PROSITE" id="PS50846">
    <property type="entry name" value="HMA_2"/>
    <property type="match status" value="5"/>
</dbReference>
<dbReference type="NCBIfam" id="TIGR00003">
    <property type="entry name" value="copper ion binding protein"/>
    <property type="match status" value="3"/>
</dbReference>
<dbReference type="InterPro" id="IPR044492">
    <property type="entry name" value="P_typ_ATPase_HD_dom"/>
</dbReference>
<sequence length="1746" mass="190166">MSDEEPKVNRSTNVFRPGADLWLPALLGNISPSDSANSTNINDDTSLNESRPLESVPKNWLALLILLAIVVTVTGNILVIMAVSLERKLQNATNYFLMSLAITDMLLGLLVMPVSMVTILYNYTWPFPSALCPIWIYLDVLFSTASIMHLCAISLDRYVAIRNPIQHSRTNSRARARVKITAAWTISVGISMPVPVIGLHDRTKVFKDGSCQLTDNSFVLIGSFVAFFIPLVIMVVTYLLTINALQSQATLCLDQLIARPKWLSVLDLFPRGSLSSERLFSRTSLCHDTIVPSSRPFIRRTAQSISNEQKASKVLGAVFFLFVVMWCPFFITNVMAVTCASSACDPALMVSLLNVFVWVGYLSSAVNPLVYTLFNKTYRSAFTRYMRCQYREPSRPLQVILVNTIPPLAFHSSKLPLQGDNSLRCLEEDSGFGASSYTDQVESLNKRERDEMCVNSARNAGEQVCMVECGASCTASRGTEELKEHGCPCEAEVSSKHAFDNPAYIAGSLSELRPNFGQISRLTLTLTGGPDSGYILQAHLSALNGVADLFIPHSGGQAWVGYHPSTITAKQILQEIQRMGYGLTDVNNAPQPEELAQESSLVRIRVEGMTCQSCVRSIEDRIGALQGVNNLNVSLSDKEAVIWYNPEQVKPNDLIEHIQDMGFDACLNQTDLNSSFPKMPQSEWLEARIGVEGMRCGSCVKNIAESLSGVLGVQGVSVSLESRSVALKYDPSLVTLVTIKAVIEELPFGNFRVTSEFQDQIPRTNGLVCPQISEFHSSDSATLQKVRITIKGMTCNSCLQSIEGVISQRTGVHAITVYLKEEKGIITFDPRVTCPAELRDAIKDMGFEASIEGDSSDVTHTTPTKPMLQTQNPTRNKVPQEKKTQNCFVRVTGMTCASCVSNIERKLHKHAGIKSVLVALMAGKAEIRYDPDYVDSAQIVKLIAGLGFGATLMDETAVSNGLLDLSVTGMTCASCVHNIETKLQQTNGILEATVALATNKARVKFDPEVIGARDIIRVIESFLLNLIFGIPVMGLMIYMMVMDKHHEEHGGSMPLMQNVLPGLSLFNLIFFLLCTPVQIFGGRYFYIQAYRSLRHGVANMDVLIVLATTIAYVYSCVVLLVAMSESATQSPVTFFDTPPMLFVFIALGRWLEHVAKSKTSKALAKLMSLQATDATVVTLGHDNAIISEEQMSVELVQRGDVVKVAPGGKFPVDGKVIEGNSMADESLITGEPMPVRKKPGSCVIAGSINAHGALLVEAIHVGADTTLSQIVRLVEEAQTSKAPIQQFADKLSGYFVPFIVLVSVATLAAWLIIGTFDFDIVVKYFPIKAVMFDKTGTITNGVPRVTRVLILWDRAHLPLRKVLAIVGTAEASSEHPLGMAELGTDTLGFCHDFQAVPGCGISCRVSNIEDLLQINAETNSTQTNTLTHHPTCLTLQGVTTDESSLVTDGDVGSAGSPLYSVLIGNRQWMQRKGLQVTADVDEAMSSHETKGQTAILVAIDGVLCAMLAIADTVKQESALAVHTLSRMGIEVLMITGDNRRTAKAIATQVGIRKVFAEVMPSHKVAKVQELQEKGLKVAMVGDGVNDSPALARADLGIAIGTGTDVAIEAADIVLIRVSLSLHTSTRGVFMPAGLVLQPWMGSAAMAASSVSVLLSSLLLRCYKKTSVDQYESRANGRMCSLRSSQVSTHVGLEERRCSPRSLRRSRSRLSQISGSPSQISRSARMHADSDRHSLLENQQSSREFTV</sequence>
<feature type="region of interest" description="Disordered" evidence="16">
    <location>
        <begin position="852"/>
        <end position="881"/>
    </location>
</feature>
<comment type="subcellular location">
    <subcellularLocation>
        <location evidence="1">Golgi apparatus</location>
        <location evidence="1">trans-Golgi network membrane</location>
        <topology evidence="1">Multi-pass membrane protein</topology>
    </subcellularLocation>
</comment>